<dbReference type="EMBL" id="LAZR01004586">
    <property type="protein sequence ID" value="KKN07288.1"/>
    <property type="molecule type" value="Genomic_DNA"/>
</dbReference>
<proteinExistence type="predicted"/>
<evidence type="ECO:0000313" key="1">
    <source>
        <dbReference type="EMBL" id="KKN07288.1"/>
    </source>
</evidence>
<dbReference type="AlphaFoldDB" id="A0A0F9QPU4"/>
<sequence length="114" mass="11640">MEAIQFGEPVKSLDAATPSNALNGTAYAVPSNNVGFAWSTGFLVAVDAIDVALQISMDNSVWTDLDSSTVITGEARYKDGSAKFVRGRVETVTIGSGEEITLTIALIGAGGGGG</sequence>
<name>A0A0F9QPU4_9ZZZZ</name>
<organism evidence="1">
    <name type="scientific">marine sediment metagenome</name>
    <dbReference type="NCBI Taxonomy" id="412755"/>
    <lineage>
        <taxon>unclassified sequences</taxon>
        <taxon>metagenomes</taxon>
        <taxon>ecological metagenomes</taxon>
    </lineage>
</organism>
<protein>
    <submittedName>
        <fullName evidence="1">Uncharacterized protein</fullName>
    </submittedName>
</protein>
<accession>A0A0F9QPU4</accession>
<gene>
    <name evidence="1" type="ORF">LCGC14_1068610</name>
</gene>
<reference evidence="1" key="1">
    <citation type="journal article" date="2015" name="Nature">
        <title>Complex archaea that bridge the gap between prokaryotes and eukaryotes.</title>
        <authorList>
            <person name="Spang A."/>
            <person name="Saw J.H."/>
            <person name="Jorgensen S.L."/>
            <person name="Zaremba-Niedzwiedzka K."/>
            <person name="Martijn J."/>
            <person name="Lind A.E."/>
            <person name="van Eijk R."/>
            <person name="Schleper C."/>
            <person name="Guy L."/>
            <person name="Ettema T.J."/>
        </authorList>
    </citation>
    <scope>NUCLEOTIDE SEQUENCE</scope>
</reference>
<comment type="caution">
    <text evidence="1">The sequence shown here is derived from an EMBL/GenBank/DDBJ whole genome shotgun (WGS) entry which is preliminary data.</text>
</comment>